<dbReference type="STRING" id="406100.SAMN04488052_101575"/>
<dbReference type="RefSeq" id="WP_139209123.1">
    <property type="nucleotide sequence ID" value="NZ_FOEG01000001.1"/>
</dbReference>
<accession>A0A1H8QGL9</accession>
<protein>
    <recommendedName>
        <fullName evidence="3">PqqD family protein, HPr-rel-A system</fullName>
    </recommendedName>
</protein>
<dbReference type="EMBL" id="FOEG01000001">
    <property type="protein sequence ID" value="SEO53375.1"/>
    <property type="molecule type" value="Genomic_DNA"/>
</dbReference>
<keyword evidence="2" id="KW-1185">Reference proteome</keyword>
<organism evidence="1 2">
    <name type="scientific">Aquisalimonas asiatica</name>
    <dbReference type="NCBI Taxonomy" id="406100"/>
    <lineage>
        <taxon>Bacteria</taxon>
        <taxon>Pseudomonadati</taxon>
        <taxon>Pseudomonadota</taxon>
        <taxon>Gammaproteobacteria</taxon>
        <taxon>Chromatiales</taxon>
        <taxon>Ectothiorhodospiraceae</taxon>
        <taxon>Aquisalimonas</taxon>
    </lineage>
</organism>
<gene>
    <name evidence="1" type="ORF">SAMN04488052_101575</name>
</gene>
<proteinExistence type="predicted"/>
<dbReference type="Proteomes" id="UP000199657">
    <property type="component" value="Unassembled WGS sequence"/>
</dbReference>
<dbReference type="AlphaFoldDB" id="A0A1H8QGL9"/>
<evidence type="ECO:0000313" key="1">
    <source>
        <dbReference type="EMBL" id="SEO53375.1"/>
    </source>
</evidence>
<sequence length="91" mass="9794">MNYRVVPESMVTAWAGNRLLVFLRDEESTHLLSPEAGLSLSVLVERAGFPLGAGDVARAWPGGAPPPHQGELLQLLEGLARAGIIEQCPRH</sequence>
<reference evidence="1 2" key="1">
    <citation type="submission" date="2016-10" db="EMBL/GenBank/DDBJ databases">
        <authorList>
            <person name="de Groot N.N."/>
        </authorList>
    </citation>
    <scope>NUCLEOTIDE SEQUENCE [LARGE SCALE GENOMIC DNA]</scope>
    <source>
        <strain evidence="1 2">CGMCC 1.6291</strain>
    </source>
</reference>
<evidence type="ECO:0000313" key="2">
    <source>
        <dbReference type="Proteomes" id="UP000199657"/>
    </source>
</evidence>
<evidence type="ECO:0008006" key="3">
    <source>
        <dbReference type="Google" id="ProtNLM"/>
    </source>
</evidence>
<name>A0A1H8QGL9_9GAMM</name>